<organism evidence="2">
    <name type="scientific">Tityus obscurus</name>
    <name type="common">Amazonian scorpion</name>
    <name type="synonym">Tityus cambridgei</name>
    <dbReference type="NCBI Taxonomy" id="1221240"/>
    <lineage>
        <taxon>Eukaryota</taxon>
        <taxon>Metazoa</taxon>
        <taxon>Ecdysozoa</taxon>
        <taxon>Arthropoda</taxon>
        <taxon>Chelicerata</taxon>
        <taxon>Arachnida</taxon>
        <taxon>Scorpiones</taxon>
        <taxon>Buthida</taxon>
        <taxon>Buthoidea</taxon>
        <taxon>Buthidae</taxon>
        <taxon>Tityus</taxon>
    </lineage>
</organism>
<name>A0A1E1WW85_TITOB</name>
<dbReference type="EMBL" id="GEMQ01000133">
    <property type="protein sequence ID" value="JAT91056.1"/>
    <property type="molecule type" value="Transcribed_RNA"/>
</dbReference>
<evidence type="ECO:0000259" key="1">
    <source>
        <dbReference type="Pfam" id="PF00188"/>
    </source>
</evidence>
<reference evidence="2" key="1">
    <citation type="submission" date="2015-08" db="EMBL/GenBank/DDBJ databases">
        <title>Proteomic endorsed transcriptomic profile of the venom gland from Tityus obscurus.</title>
        <authorList>
            <person name="Oliveira U.C."/>
            <person name="Nishiyama M.Y.Jr."/>
            <person name="Santos M.B."/>
            <person name="Silva A.P."/>
            <person name="Chalkidis H.M."/>
            <person name="Imberg A.S."/>
            <person name="Candido D.M."/>
            <person name="Yamanouye N."/>
            <person name="Dorce V.A."/>
            <person name="Junqueira-de-Azevedo I.L."/>
        </authorList>
    </citation>
    <scope>NUCLEOTIDE SEQUENCE</scope>
    <source>
        <tissue evidence="2">Telson</tissue>
    </source>
</reference>
<dbReference type="InterPro" id="IPR035940">
    <property type="entry name" value="CAP_sf"/>
</dbReference>
<dbReference type="InterPro" id="IPR014044">
    <property type="entry name" value="CAP_dom"/>
</dbReference>
<proteinExistence type="predicted"/>
<evidence type="ECO:0000313" key="2">
    <source>
        <dbReference type="EMBL" id="JAT91056.1"/>
    </source>
</evidence>
<feature type="domain" description="SCP" evidence="1">
    <location>
        <begin position="2"/>
        <end position="72"/>
    </location>
</feature>
<accession>A0A1E1WW85</accession>
<dbReference type="AlphaFoldDB" id="A0A1E1WW85"/>
<dbReference type="Gene3D" id="3.40.33.10">
    <property type="entry name" value="CAP"/>
    <property type="match status" value="1"/>
</dbReference>
<protein>
    <submittedName>
        <fullName evidence="2">Putative cysteine-rich protein</fullName>
    </submittedName>
</protein>
<sequence>MLEMEWDDELAQIAQKLTDQCVYKHDCDDCRKVENFDVGQNIYTATITAVDPPEPFWVDAVRSWYSEIYRFTPDFNKTFYQ</sequence>
<dbReference type="Pfam" id="PF00188">
    <property type="entry name" value="CAP"/>
    <property type="match status" value="1"/>
</dbReference>
<dbReference type="SUPFAM" id="SSF55797">
    <property type="entry name" value="PR-1-like"/>
    <property type="match status" value="1"/>
</dbReference>
<dbReference type="CDD" id="cd05380">
    <property type="entry name" value="CAP_euk"/>
    <property type="match status" value="1"/>
</dbReference>